<reference evidence="3" key="1">
    <citation type="submission" date="2011-07" db="EMBL/GenBank/DDBJ databases">
        <authorList>
            <consortium name="Caenorhabditis brenneri Sequencing and Analysis Consortium"/>
            <person name="Wilson R.K."/>
        </authorList>
    </citation>
    <scope>NUCLEOTIDE SEQUENCE [LARGE SCALE GENOMIC DNA]</scope>
    <source>
        <strain evidence="3">PB2801</strain>
    </source>
</reference>
<dbReference type="Proteomes" id="UP000008068">
    <property type="component" value="Unassembled WGS sequence"/>
</dbReference>
<protein>
    <submittedName>
        <fullName evidence="2">Uncharacterized protein</fullName>
    </submittedName>
</protein>
<evidence type="ECO:0000313" key="3">
    <source>
        <dbReference type="Proteomes" id="UP000008068"/>
    </source>
</evidence>
<evidence type="ECO:0000313" key="2">
    <source>
        <dbReference type="EMBL" id="EGT60058.1"/>
    </source>
</evidence>
<name>G0NGL2_CAEBE</name>
<dbReference type="HOGENOM" id="CLU_1490292_0_0_1"/>
<sequence length="181" mass="22182">MNLVLTLAALVSGSLARYMMIPTRLIRNMFRAPFHRNLTRLAQVDWMLQETYDAILFSEKLRQSRKEYVYFCINTMSSNPFHCWFFFKPIHQKVSFWSKINNVYDGGERRKLVWPRESVMLEIDVKEHYFQIIIENDWYESYEQRMSMFYCNLNEYSNNHTKLRYGSKRINHYFIWKSHLE</sequence>
<feature type="signal peptide" evidence="1">
    <location>
        <begin position="1"/>
        <end position="16"/>
    </location>
</feature>
<dbReference type="InParanoid" id="G0NGL2"/>
<keyword evidence="1" id="KW-0732">Signal</keyword>
<feature type="chain" id="PRO_5003405267" evidence="1">
    <location>
        <begin position="17"/>
        <end position="181"/>
    </location>
</feature>
<organism evidence="3">
    <name type="scientific">Caenorhabditis brenneri</name>
    <name type="common">Nematode worm</name>
    <dbReference type="NCBI Taxonomy" id="135651"/>
    <lineage>
        <taxon>Eukaryota</taxon>
        <taxon>Metazoa</taxon>
        <taxon>Ecdysozoa</taxon>
        <taxon>Nematoda</taxon>
        <taxon>Chromadorea</taxon>
        <taxon>Rhabditida</taxon>
        <taxon>Rhabditina</taxon>
        <taxon>Rhabditomorpha</taxon>
        <taxon>Rhabditoidea</taxon>
        <taxon>Rhabditidae</taxon>
        <taxon>Peloderinae</taxon>
        <taxon>Caenorhabditis</taxon>
    </lineage>
</organism>
<accession>G0NGL2</accession>
<dbReference type="AlphaFoldDB" id="G0NGL2"/>
<dbReference type="EMBL" id="GL379881">
    <property type="protein sequence ID" value="EGT60058.1"/>
    <property type="molecule type" value="Genomic_DNA"/>
</dbReference>
<evidence type="ECO:0000256" key="1">
    <source>
        <dbReference type="SAM" id="SignalP"/>
    </source>
</evidence>
<keyword evidence="3" id="KW-1185">Reference proteome</keyword>
<proteinExistence type="predicted"/>
<gene>
    <name evidence="2" type="ORF">CAEBREN_16107</name>
</gene>